<evidence type="ECO:0000259" key="2">
    <source>
        <dbReference type="Pfam" id="PF07510"/>
    </source>
</evidence>
<dbReference type="EMBL" id="MN577568">
    <property type="protein sequence ID" value="QGT50204.1"/>
    <property type="molecule type" value="Genomic_DNA"/>
</dbReference>
<gene>
    <name evidence="3" type="ORF">Helico6505_0360</name>
</gene>
<organism evidence="3">
    <name type="scientific">uncultured Helicobacter sp</name>
    <dbReference type="NCBI Taxonomy" id="175537"/>
    <lineage>
        <taxon>Bacteria</taxon>
        <taxon>Pseudomonadati</taxon>
        <taxon>Campylobacterota</taxon>
        <taxon>Epsilonproteobacteria</taxon>
        <taxon>Campylobacterales</taxon>
        <taxon>Helicobacteraceae</taxon>
        <taxon>Helicobacter</taxon>
        <taxon>environmental samples</taxon>
    </lineage>
</organism>
<dbReference type="PANTHER" id="PTHR35149:SF2">
    <property type="entry name" value="DUF262 DOMAIN-CONTAINING PROTEIN"/>
    <property type="match status" value="1"/>
</dbReference>
<dbReference type="InterPro" id="IPR004919">
    <property type="entry name" value="GmrSD_N"/>
</dbReference>
<protein>
    <recommendedName>
        <fullName evidence="4">DUF262 domain-containing protein</fullName>
    </recommendedName>
</protein>
<proteinExistence type="predicted"/>
<feature type="domain" description="GmrSD restriction endonucleases C-terminal" evidence="2">
    <location>
        <begin position="448"/>
        <end position="586"/>
    </location>
</feature>
<dbReference type="AlphaFoldDB" id="A0A650EMW0"/>
<dbReference type="PANTHER" id="PTHR35149">
    <property type="entry name" value="SLL5132 PROTEIN"/>
    <property type="match status" value="1"/>
</dbReference>
<name>A0A650EMW0_9HELI</name>
<evidence type="ECO:0008006" key="4">
    <source>
        <dbReference type="Google" id="ProtNLM"/>
    </source>
</evidence>
<sequence>MSENSTLEKIFREYHLFSIPSYQRDYAWEIRNFEELWEDLKESIELENTDSDKGHFLGTIVVTPNNQNQNSVDVIDGQQRLTTTFMLLLALWEKLSEEKRDHIGKGFLYEDYKEKTYKLQVSESNREFFRQILESSNQAHLPSKGKLDIKPATQGQNNLYDVFNYILGKIKVFDSKEADSYFTKLINMRLICFKEHNAGAAIRTFQSVNDRGVPLRLLDKLKSLLIYYSNRYCVDDKLDSKINQNFGEIFRFSSQIFAHPYRSTIFATQSNEINDIERDVFRYHLTSKESFAKGMGFLNFYKASAENHYIEFKKAIKDLAQEDKTQNKALLKTFLNDYSDDLKAFFQATLDILKEIDTNEELFKTIMIENLNPMYYNTFIRLKIDQKLDKEMIRLFAKTDCILIKMNGKYRKSYDLIKKYQDKNTTLLTESIKDCIRGLNVESNINDFVKEAYNQTHKKVFHYLFIEKECKDIDSGYLKRLLTNEDNGKKITQEQEHIISQSVFEDDKKDIIEKKKFDNKDDLGNYINSYGNLLSLEKRLNGEARDKSDSEKREAYSKSALPFVRSFNPENINKQSIIKRNDEMKQWLKEEFFKDFL</sequence>
<feature type="domain" description="GmrSD restriction endonucleases N-terminal" evidence="1">
    <location>
        <begin position="7"/>
        <end position="225"/>
    </location>
</feature>
<reference evidence="3" key="1">
    <citation type="journal article" date="2020" name="J. ISSAAS">
        <title>Lactobacilli and other gastrointestinal microbiota of Peromyscus leucopus, reservoir host for agents of Lyme disease and other zoonoses in North America.</title>
        <authorList>
            <person name="Milovic A."/>
            <person name="Bassam K."/>
            <person name="Shao H."/>
            <person name="Chatzistamou I."/>
            <person name="Tufts D.M."/>
            <person name="Diuk-Wasser M."/>
            <person name="Barbour A.G."/>
        </authorList>
    </citation>
    <scope>NUCLEOTIDE SEQUENCE</scope>
    <source>
        <strain evidence="3">LL4</strain>
    </source>
</reference>
<accession>A0A650EMW0</accession>
<dbReference type="InterPro" id="IPR011089">
    <property type="entry name" value="GmrSD_C"/>
</dbReference>
<dbReference type="Pfam" id="PF07510">
    <property type="entry name" value="GmrSD_C"/>
    <property type="match status" value="1"/>
</dbReference>
<evidence type="ECO:0000259" key="1">
    <source>
        <dbReference type="Pfam" id="PF03235"/>
    </source>
</evidence>
<evidence type="ECO:0000313" key="3">
    <source>
        <dbReference type="EMBL" id="QGT50204.1"/>
    </source>
</evidence>
<dbReference type="Pfam" id="PF03235">
    <property type="entry name" value="GmrSD_N"/>
    <property type="match status" value="1"/>
</dbReference>